<dbReference type="Proteomes" id="UP000776700">
    <property type="component" value="Unassembled WGS sequence"/>
</dbReference>
<accession>A0A921SZK2</accession>
<organism evidence="3 4">
    <name type="scientific">Romboutsia timonensis</name>
    <dbReference type="NCBI Taxonomy" id="1776391"/>
    <lineage>
        <taxon>Bacteria</taxon>
        <taxon>Bacillati</taxon>
        <taxon>Bacillota</taxon>
        <taxon>Clostridia</taxon>
        <taxon>Peptostreptococcales</taxon>
        <taxon>Peptostreptococcaceae</taxon>
        <taxon>Romboutsia</taxon>
    </lineage>
</organism>
<proteinExistence type="predicted"/>
<keyword evidence="1" id="KW-0175">Coiled coil</keyword>
<dbReference type="AlphaFoldDB" id="A0A921SZK2"/>
<protein>
    <submittedName>
        <fullName evidence="3">Uncharacterized protein</fullName>
    </submittedName>
</protein>
<feature type="chain" id="PRO_5037340943" evidence="2">
    <location>
        <begin position="24"/>
        <end position="193"/>
    </location>
</feature>
<evidence type="ECO:0000256" key="2">
    <source>
        <dbReference type="SAM" id="SignalP"/>
    </source>
</evidence>
<feature type="signal peptide" evidence="2">
    <location>
        <begin position="1"/>
        <end position="23"/>
    </location>
</feature>
<evidence type="ECO:0000256" key="1">
    <source>
        <dbReference type="SAM" id="Coils"/>
    </source>
</evidence>
<name>A0A921SZK2_9FIRM</name>
<reference evidence="3" key="1">
    <citation type="journal article" date="2021" name="PeerJ">
        <title>Extensive microbial diversity within the chicken gut microbiome revealed by metagenomics and culture.</title>
        <authorList>
            <person name="Gilroy R."/>
            <person name="Ravi A."/>
            <person name="Getino M."/>
            <person name="Pursley I."/>
            <person name="Horton D.L."/>
            <person name="Alikhan N.F."/>
            <person name="Baker D."/>
            <person name="Gharbi K."/>
            <person name="Hall N."/>
            <person name="Watson M."/>
            <person name="Adriaenssens E.M."/>
            <person name="Foster-Nyarko E."/>
            <person name="Jarju S."/>
            <person name="Secka A."/>
            <person name="Antonio M."/>
            <person name="Oren A."/>
            <person name="Chaudhuri R.R."/>
            <person name="La Ragione R."/>
            <person name="Hildebrand F."/>
            <person name="Pallen M.J."/>
        </authorList>
    </citation>
    <scope>NUCLEOTIDE SEQUENCE</scope>
    <source>
        <strain evidence="3">1277</strain>
    </source>
</reference>
<evidence type="ECO:0000313" key="3">
    <source>
        <dbReference type="EMBL" id="HJG96791.1"/>
    </source>
</evidence>
<keyword evidence="2" id="KW-0732">Signal</keyword>
<evidence type="ECO:0000313" key="4">
    <source>
        <dbReference type="Proteomes" id="UP000776700"/>
    </source>
</evidence>
<reference evidence="3" key="2">
    <citation type="submission" date="2021-09" db="EMBL/GenBank/DDBJ databases">
        <authorList>
            <person name="Gilroy R."/>
        </authorList>
    </citation>
    <scope>NUCLEOTIDE SEQUENCE</scope>
    <source>
        <strain evidence="3">1277</strain>
    </source>
</reference>
<feature type="coiled-coil region" evidence="1">
    <location>
        <begin position="41"/>
        <end position="88"/>
    </location>
</feature>
<comment type="caution">
    <text evidence="3">The sequence shown here is derived from an EMBL/GenBank/DDBJ whole genome shotgun (WGS) entry which is preliminary data.</text>
</comment>
<dbReference type="EMBL" id="DYUB01000213">
    <property type="protein sequence ID" value="HJG96791.1"/>
    <property type="molecule type" value="Genomic_DNA"/>
</dbReference>
<gene>
    <name evidence="3" type="ORF">K8V90_06800</name>
</gene>
<sequence>MLMKKLMLTLFFSSGIIIPFVEAAKTDSVARQLIDVDLYEFKNYRNEMNEKVQAYEKYKIEEQKRIEAEQERLRQEELERQRIEEEEKNRIEWIEFELTFYTSLPSENGGYTVTCLGEELQYGMVANNVLDLGTEIYLDGWGTFTNSDRGGSNFNTVNRLDVLIERNYGENDSDYSRRVNNMGKVKVMGYIIK</sequence>